<evidence type="ECO:0000256" key="8">
    <source>
        <dbReference type="HAMAP-Rule" id="MF_00456"/>
    </source>
</evidence>
<dbReference type="InterPro" id="IPR001048">
    <property type="entry name" value="Asp/Glu/Uridylate_kinase"/>
</dbReference>
<feature type="binding site" evidence="8">
    <location>
        <position position="141"/>
    </location>
    <ligand>
        <name>substrate</name>
    </ligand>
</feature>
<dbReference type="GO" id="GO:0055129">
    <property type="term" value="P:L-proline biosynthetic process"/>
    <property type="evidence" value="ECO:0007669"/>
    <property type="project" value="UniProtKB-UniRule"/>
</dbReference>
<dbReference type="Gene3D" id="3.40.1160.10">
    <property type="entry name" value="Acetylglutamate kinase-like"/>
    <property type="match status" value="1"/>
</dbReference>
<protein>
    <recommendedName>
        <fullName evidence="8">Glutamate 5-kinase</fullName>
        <ecNumber evidence="8">2.7.2.11</ecNumber>
    </recommendedName>
    <alternativeName>
        <fullName evidence="8">Gamma-glutamyl kinase</fullName>
        <shortName evidence="8">GK</shortName>
    </alternativeName>
</protein>
<comment type="function">
    <text evidence="8">Catalyzes the transfer of a phosphate group to glutamate to form L-glutamate 5-phosphate.</text>
</comment>
<keyword evidence="3 8" id="KW-0641">Proline biosynthesis</keyword>
<feature type="binding site" evidence="8">
    <location>
        <begin position="177"/>
        <end position="178"/>
    </location>
    <ligand>
        <name>ATP</name>
        <dbReference type="ChEBI" id="CHEBI:30616"/>
    </ligand>
</feature>
<keyword evidence="11" id="KW-1185">Reference proteome</keyword>
<feature type="domain" description="Aspartate/glutamate/uridylate kinase" evidence="9">
    <location>
        <begin position="9"/>
        <end position="243"/>
    </location>
</feature>
<dbReference type="FunFam" id="3.40.1160.10:FF:000018">
    <property type="entry name" value="Glutamate 5-kinase"/>
    <property type="match status" value="1"/>
</dbReference>
<comment type="caution">
    <text evidence="10">The sequence shown here is derived from an EMBL/GenBank/DDBJ whole genome shotgun (WGS) entry which is preliminary data.</text>
</comment>
<keyword evidence="7 8" id="KW-0067">ATP-binding</keyword>
<dbReference type="InterPro" id="IPR005715">
    <property type="entry name" value="Glu_5kinase/COase_Synthase"/>
</dbReference>
<dbReference type="PIRSF" id="PIRSF000729">
    <property type="entry name" value="GK"/>
    <property type="match status" value="1"/>
</dbReference>
<dbReference type="PRINTS" id="PR00474">
    <property type="entry name" value="GLU5KINASE"/>
</dbReference>
<dbReference type="GO" id="GO:0005829">
    <property type="term" value="C:cytosol"/>
    <property type="evidence" value="ECO:0007669"/>
    <property type="project" value="TreeGrafter"/>
</dbReference>
<evidence type="ECO:0000256" key="6">
    <source>
        <dbReference type="ARBA" id="ARBA00022777"/>
    </source>
</evidence>
<dbReference type="CDD" id="cd04242">
    <property type="entry name" value="AAK_G5K_ProB"/>
    <property type="match status" value="1"/>
</dbReference>
<evidence type="ECO:0000256" key="2">
    <source>
        <dbReference type="ARBA" id="ARBA00022605"/>
    </source>
</evidence>
<proteinExistence type="inferred from homology"/>
<dbReference type="AlphaFoldDB" id="A0A0R1P7G2"/>
<dbReference type="Proteomes" id="UP000051445">
    <property type="component" value="Unassembled WGS sequence"/>
</dbReference>
<comment type="similarity">
    <text evidence="8">Belongs to the glutamate 5-kinase family.</text>
</comment>
<dbReference type="InterPro" id="IPR001057">
    <property type="entry name" value="Glu/AcGlu_kinase"/>
</dbReference>
<dbReference type="InterPro" id="IPR011529">
    <property type="entry name" value="Glu_5kinase"/>
</dbReference>
<dbReference type="NCBIfam" id="TIGR01027">
    <property type="entry name" value="proB"/>
    <property type="match status" value="1"/>
</dbReference>
<dbReference type="GO" id="GO:0005524">
    <property type="term" value="F:ATP binding"/>
    <property type="evidence" value="ECO:0007669"/>
    <property type="project" value="UniProtKB-KW"/>
</dbReference>
<organism evidence="10 11">
    <name type="scientific">Limosilactobacillus frumenti DSM 13145</name>
    <dbReference type="NCBI Taxonomy" id="1423746"/>
    <lineage>
        <taxon>Bacteria</taxon>
        <taxon>Bacillati</taxon>
        <taxon>Bacillota</taxon>
        <taxon>Bacilli</taxon>
        <taxon>Lactobacillales</taxon>
        <taxon>Lactobacillaceae</taxon>
        <taxon>Limosilactobacillus</taxon>
    </lineage>
</organism>
<evidence type="ECO:0000256" key="1">
    <source>
        <dbReference type="ARBA" id="ARBA00022490"/>
    </source>
</evidence>
<comment type="subcellular location">
    <subcellularLocation>
        <location evidence="8">Cytoplasm</location>
    </subcellularLocation>
</comment>
<dbReference type="PANTHER" id="PTHR43654:SF1">
    <property type="entry name" value="ISOPENTENYL PHOSPHATE KINASE"/>
    <property type="match status" value="1"/>
</dbReference>
<keyword evidence="1 8" id="KW-0963">Cytoplasm</keyword>
<keyword evidence="2 8" id="KW-0028">Amino-acid biosynthesis</keyword>
<comment type="pathway">
    <text evidence="8">Amino-acid biosynthesis; L-proline biosynthesis; L-glutamate 5-semialdehyde from L-glutamate: step 1/2.</text>
</comment>
<feature type="binding site" evidence="8">
    <location>
        <position position="157"/>
    </location>
    <ligand>
        <name>substrate</name>
    </ligand>
</feature>
<dbReference type="Pfam" id="PF00696">
    <property type="entry name" value="AA_kinase"/>
    <property type="match status" value="1"/>
</dbReference>
<keyword evidence="6 8" id="KW-0418">Kinase</keyword>
<dbReference type="GO" id="GO:0004349">
    <property type="term" value="F:glutamate 5-kinase activity"/>
    <property type="evidence" value="ECO:0007669"/>
    <property type="project" value="UniProtKB-UniRule"/>
</dbReference>
<dbReference type="InterPro" id="IPR041739">
    <property type="entry name" value="G5K_ProB"/>
</dbReference>
<dbReference type="EC" id="2.7.2.11" evidence="8"/>
<accession>A0A0R1P7G2</accession>
<sequence length="265" mass="29099">MTAMGKKNKRIVVKVGTSSLIYPNGQVNLRTIDRLAFTLATLSHQGYEMLLVSSGAIGVGLASLGLSKRPQEIARQQALASIGQTELMRIYSQRFLDYQSKVAQLLLTRDVLEYPVSQQHILNTITTLLNDSIIPIINENDPVSVDELDHHTTFSDNDELSAQVATKINADLLIVLSDIDAFYDKDPHKYPDAKAIRHVTHMTPELTQAASGSSTQFGTGGMVTKLRAAATIINAHQRMVLCNGRDPKIIFQILEGQQVGTIFGE</sequence>
<evidence type="ECO:0000256" key="7">
    <source>
        <dbReference type="ARBA" id="ARBA00022840"/>
    </source>
</evidence>
<dbReference type="RefSeq" id="WP_151495780.1">
    <property type="nucleotide sequence ID" value="NZ_AZER01000008.1"/>
</dbReference>
<dbReference type="PROSITE" id="PS00902">
    <property type="entry name" value="GLUTAMATE_5_KINASE"/>
    <property type="match status" value="1"/>
</dbReference>
<keyword evidence="5 8" id="KW-0547">Nucleotide-binding</keyword>
<gene>
    <name evidence="8" type="primary">proB</name>
    <name evidence="10" type="ORF">FD27_GL000091</name>
</gene>
<dbReference type="STRING" id="1423746.FD27_GL000091"/>
<reference evidence="10 11" key="1">
    <citation type="journal article" date="2015" name="Genome Announc.">
        <title>Expanding the biotechnology potential of lactobacilli through comparative genomics of 213 strains and associated genera.</title>
        <authorList>
            <person name="Sun Z."/>
            <person name="Harris H.M."/>
            <person name="McCann A."/>
            <person name="Guo C."/>
            <person name="Argimon S."/>
            <person name="Zhang W."/>
            <person name="Yang X."/>
            <person name="Jeffery I.B."/>
            <person name="Cooney J.C."/>
            <person name="Kagawa T.F."/>
            <person name="Liu W."/>
            <person name="Song Y."/>
            <person name="Salvetti E."/>
            <person name="Wrobel A."/>
            <person name="Rasinkangas P."/>
            <person name="Parkhill J."/>
            <person name="Rea M.C."/>
            <person name="O'Sullivan O."/>
            <person name="Ritari J."/>
            <person name="Douillard F.P."/>
            <person name="Paul Ross R."/>
            <person name="Yang R."/>
            <person name="Briner A.E."/>
            <person name="Felis G.E."/>
            <person name="de Vos W.M."/>
            <person name="Barrangou R."/>
            <person name="Klaenhammer T.R."/>
            <person name="Caufield P.W."/>
            <person name="Cui Y."/>
            <person name="Zhang H."/>
            <person name="O'Toole P.W."/>
        </authorList>
    </citation>
    <scope>NUCLEOTIDE SEQUENCE [LARGE SCALE GENOMIC DNA]</scope>
    <source>
        <strain evidence="10 11">DSM 13145</strain>
    </source>
</reference>
<comment type="catalytic activity">
    <reaction evidence="8">
        <text>L-glutamate + ATP = L-glutamyl 5-phosphate + ADP</text>
        <dbReference type="Rhea" id="RHEA:14877"/>
        <dbReference type="ChEBI" id="CHEBI:29985"/>
        <dbReference type="ChEBI" id="CHEBI:30616"/>
        <dbReference type="ChEBI" id="CHEBI:58274"/>
        <dbReference type="ChEBI" id="CHEBI:456216"/>
        <dbReference type="EC" id="2.7.2.11"/>
    </reaction>
</comment>
<dbReference type="PANTHER" id="PTHR43654">
    <property type="entry name" value="GLUTAMATE 5-KINASE"/>
    <property type="match status" value="1"/>
</dbReference>
<dbReference type="HAMAP" id="MF_00456">
    <property type="entry name" value="ProB"/>
    <property type="match status" value="1"/>
</dbReference>
<evidence type="ECO:0000259" key="9">
    <source>
        <dbReference type="Pfam" id="PF00696"/>
    </source>
</evidence>
<keyword evidence="4 8" id="KW-0808">Transferase</keyword>
<dbReference type="EMBL" id="AZER01000008">
    <property type="protein sequence ID" value="KRL28390.1"/>
    <property type="molecule type" value="Genomic_DNA"/>
</dbReference>
<dbReference type="PATRIC" id="fig|1423746.3.peg.93"/>
<evidence type="ECO:0000256" key="3">
    <source>
        <dbReference type="ARBA" id="ARBA00022650"/>
    </source>
</evidence>
<evidence type="ECO:0000256" key="4">
    <source>
        <dbReference type="ARBA" id="ARBA00022679"/>
    </source>
</evidence>
<dbReference type="OrthoDB" id="9804434at2"/>
<name>A0A0R1P7G2_9LACO</name>
<feature type="binding site" evidence="8">
    <location>
        <position position="54"/>
    </location>
    <ligand>
        <name>substrate</name>
    </ligand>
</feature>
<evidence type="ECO:0000313" key="11">
    <source>
        <dbReference type="Proteomes" id="UP000051445"/>
    </source>
</evidence>
<dbReference type="InterPro" id="IPR036393">
    <property type="entry name" value="AceGlu_kinase-like_sf"/>
</dbReference>
<feature type="binding site" evidence="8">
    <location>
        <begin position="219"/>
        <end position="225"/>
    </location>
    <ligand>
        <name>ATP</name>
        <dbReference type="ChEBI" id="CHEBI:30616"/>
    </ligand>
</feature>
<feature type="binding site" evidence="8">
    <location>
        <position position="14"/>
    </location>
    <ligand>
        <name>ATP</name>
        <dbReference type="ChEBI" id="CHEBI:30616"/>
    </ligand>
</feature>
<evidence type="ECO:0000256" key="5">
    <source>
        <dbReference type="ARBA" id="ARBA00022741"/>
    </source>
</evidence>
<evidence type="ECO:0000313" key="10">
    <source>
        <dbReference type="EMBL" id="KRL28390.1"/>
    </source>
</evidence>
<dbReference type="UniPathway" id="UPA00098">
    <property type="reaction ID" value="UER00359"/>
</dbReference>
<dbReference type="SUPFAM" id="SSF53633">
    <property type="entry name" value="Carbamate kinase-like"/>
    <property type="match status" value="1"/>
</dbReference>
<dbReference type="InterPro" id="IPR019797">
    <property type="entry name" value="Glutamate_5-kinase_CS"/>
</dbReference>